<reference evidence="14" key="1">
    <citation type="submission" date="2020-12" db="EMBL/GenBank/DDBJ databases">
        <title>Vagococcus allomyrinae sp. nov. and Enterococcus lavae sp. nov., isolated from the larvae of Allomyrina dichotoma.</title>
        <authorList>
            <person name="Lee S.D."/>
        </authorList>
    </citation>
    <scope>NUCLEOTIDE SEQUENCE</scope>
    <source>
        <strain evidence="14">BWB3-3</strain>
    </source>
</reference>
<comment type="catalytic activity">
    <reaction evidence="10">
        <text>(R)-2-hydroxyglutarate + NAD(+) = 2-oxoglutarate + NADH + H(+)</text>
        <dbReference type="Rhea" id="RHEA:49612"/>
        <dbReference type="ChEBI" id="CHEBI:15378"/>
        <dbReference type="ChEBI" id="CHEBI:15801"/>
        <dbReference type="ChEBI" id="CHEBI:16810"/>
        <dbReference type="ChEBI" id="CHEBI:57540"/>
        <dbReference type="ChEBI" id="CHEBI:57945"/>
        <dbReference type="EC" id="1.1.1.399"/>
    </reaction>
</comment>
<comment type="pathway">
    <text evidence="2">Amino-acid biosynthesis; L-serine biosynthesis; L-serine from 3-phospho-D-glycerate: step 1/3.</text>
</comment>
<dbReference type="InterPro" id="IPR036291">
    <property type="entry name" value="NAD(P)-bd_dom_sf"/>
</dbReference>
<dbReference type="EC" id="1.1.1.95" evidence="5"/>
<dbReference type="InterPro" id="IPR029753">
    <property type="entry name" value="D-isomer_DH_CS"/>
</dbReference>
<evidence type="ECO:0000256" key="10">
    <source>
        <dbReference type="ARBA" id="ARBA00048126"/>
    </source>
</evidence>
<organism evidence="14 15">
    <name type="scientific">Vagococcus allomyrinae</name>
    <dbReference type="NCBI Taxonomy" id="2794353"/>
    <lineage>
        <taxon>Bacteria</taxon>
        <taxon>Bacillati</taxon>
        <taxon>Bacillota</taxon>
        <taxon>Bacilli</taxon>
        <taxon>Lactobacillales</taxon>
        <taxon>Enterococcaceae</taxon>
        <taxon>Vagococcus</taxon>
    </lineage>
</organism>
<dbReference type="SUPFAM" id="SSF51735">
    <property type="entry name" value="NAD(P)-binding Rossmann-fold domains"/>
    <property type="match status" value="1"/>
</dbReference>
<dbReference type="CDD" id="cd12174">
    <property type="entry name" value="PGDH_like_3"/>
    <property type="match status" value="1"/>
</dbReference>
<evidence type="ECO:0000259" key="13">
    <source>
        <dbReference type="PROSITE" id="PS51671"/>
    </source>
</evidence>
<comment type="caution">
    <text evidence="14">The sequence shown here is derived from an EMBL/GenBank/DDBJ whole genome shotgun (WGS) entry which is preliminary data.</text>
</comment>
<evidence type="ECO:0000256" key="4">
    <source>
        <dbReference type="ARBA" id="ARBA00013001"/>
    </source>
</evidence>
<dbReference type="SUPFAM" id="SSF55021">
    <property type="entry name" value="ACT-like"/>
    <property type="match status" value="1"/>
</dbReference>
<keyword evidence="15" id="KW-1185">Reference proteome</keyword>
<accession>A0A940PGD1</accession>
<evidence type="ECO:0000256" key="1">
    <source>
        <dbReference type="ARBA" id="ARBA00003800"/>
    </source>
</evidence>
<dbReference type="InterPro" id="IPR029752">
    <property type="entry name" value="D-isomer_DH_CS1"/>
</dbReference>
<dbReference type="Pfam" id="PF02826">
    <property type="entry name" value="2-Hacid_dh_C"/>
    <property type="match status" value="1"/>
</dbReference>
<evidence type="ECO:0000256" key="6">
    <source>
        <dbReference type="ARBA" id="ARBA00021582"/>
    </source>
</evidence>
<keyword evidence="8" id="KW-0520">NAD</keyword>
<dbReference type="FunFam" id="3.40.50.720:FF:000584">
    <property type="entry name" value="D-3-phosphoglycerate dehydrogenase"/>
    <property type="match status" value="1"/>
</dbReference>
<dbReference type="RefSeq" id="WP_209530871.1">
    <property type="nucleotide sequence ID" value="NZ_JAEEGA010000014.1"/>
</dbReference>
<dbReference type="GO" id="GO:0051287">
    <property type="term" value="F:NAD binding"/>
    <property type="evidence" value="ECO:0007669"/>
    <property type="project" value="InterPro"/>
</dbReference>
<dbReference type="Gene3D" id="3.30.70.260">
    <property type="match status" value="1"/>
</dbReference>
<evidence type="ECO:0000256" key="5">
    <source>
        <dbReference type="ARBA" id="ARBA00013143"/>
    </source>
</evidence>
<evidence type="ECO:0000256" key="7">
    <source>
        <dbReference type="ARBA" id="ARBA00023002"/>
    </source>
</evidence>
<evidence type="ECO:0000256" key="8">
    <source>
        <dbReference type="ARBA" id="ARBA00023027"/>
    </source>
</evidence>
<evidence type="ECO:0000256" key="9">
    <source>
        <dbReference type="ARBA" id="ARBA00030455"/>
    </source>
</evidence>
<dbReference type="Proteomes" id="UP000674938">
    <property type="component" value="Unassembled WGS sequence"/>
</dbReference>
<comment type="catalytic activity">
    <reaction evidence="11">
        <text>(2R)-3-phosphoglycerate + NAD(+) = 3-phosphooxypyruvate + NADH + H(+)</text>
        <dbReference type="Rhea" id="RHEA:12641"/>
        <dbReference type="ChEBI" id="CHEBI:15378"/>
        <dbReference type="ChEBI" id="CHEBI:18110"/>
        <dbReference type="ChEBI" id="CHEBI:57540"/>
        <dbReference type="ChEBI" id="CHEBI:57945"/>
        <dbReference type="ChEBI" id="CHEBI:58272"/>
        <dbReference type="EC" id="1.1.1.95"/>
    </reaction>
</comment>
<dbReference type="EMBL" id="JAEEGA010000014">
    <property type="protein sequence ID" value="MBP1043056.1"/>
    <property type="molecule type" value="Genomic_DNA"/>
</dbReference>
<dbReference type="Gene3D" id="3.40.50.720">
    <property type="entry name" value="NAD(P)-binding Rossmann-like Domain"/>
    <property type="match status" value="2"/>
</dbReference>
<evidence type="ECO:0000256" key="12">
    <source>
        <dbReference type="RuleBase" id="RU003719"/>
    </source>
</evidence>
<dbReference type="PROSITE" id="PS00670">
    <property type="entry name" value="D_2_HYDROXYACID_DH_2"/>
    <property type="match status" value="1"/>
</dbReference>
<dbReference type="GO" id="GO:0004617">
    <property type="term" value="F:phosphoglycerate dehydrogenase activity"/>
    <property type="evidence" value="ECO:0007669"/>
    <property type="project" value="UniProtKB-EC"/>
</dbReference>
<keyword evidence="7 12" id="KW-0560">Oxidoreductase</keyword>
<feature type="domain" description="ACT" evidence="13">
    <location>
        <begin position="317"/>
        <end position="390"/>
    </location>
</feature>
<dbReference type="InterPro" id="IPR002912">
    <property type="entry name" value="ACT_dom"/>
</dbReference>
<dbReference type="EC" id="1.1.1.399" evidence="4"/>
<dbReference type="InterPro" id="IPR006139">
    <property type="entry name" value="D-isomer_2_OHA_DH_cat_dom"/>
</dbReference>
<dbReference type="InterPro" id="IPR006140">
    <property type="entry name" value="D-isomer_DH_NAD-bd"/>
</dbReference>
<dbReference type="PANTHER" id="PTHR42938">
    <property type="entry name" value="FORMATE DEHYDROGENASE 1"/>
    <property type="match status" value="1"/>
</dbReference>
<dbReference type="SUPFAM" id="SSF52283">
    <property type="entry name" value="Formate/glycerate dehydrogenase catalytic domain-like"/>
    <property type="match status" value="1"/>
</dbReference>
<evidence type="ECO:0000256" key="2">
    <source>
        <dbReference type="ARBA" id="ARBA00005216"/>
    </source>
</evidence>
<dbReference type="PANTHER" id="PTHR42938:SF47">
    <property type="entry name" value="HYDROXYPYRUVATE REDUCTASE"/>
    <property type="match status" value="1"/>
</dbReference>
<sequence>MSFEIQTYNNIAEEGLKRFRNATYTIDTGAEPDGIMLRSQNLHETTFPASVKGIARAGAGVNNIPVESCTSQGIVVFNTPGANANAVKELVLASLLLSVRPILKGATWVQTLTGTDIDKQVEKEKKQFSGFELEGKKLGVVGLGAIGAMIANDAYRLGMDVVGYDPFVSVDTAWNISRRVRRALTLDEVFRECDFITIHVPLNDKTRHLISTKELQLMKNNATLLNFARGELVDNQALVEGINNQTIKEYITDFASEELLHHPQITVLPHLGASTSEAEINCAKSASRNLKLFLETGNIQHSVNFPAVELAFHSPYRLAIFHKNVPNMLGAISSTAADLGMNIDNLINRSRDEIAYTLLDLSETDITKINALQTAVSALNDVIRIRIIKHQEEN</sequence>
<name>A0A940PGD1_9ENTE</name>
<evidence type="ECO:0000256" key="11">
    <source>
        <dbReference type="ARBA" id="ARBA00048731"/>
    </source>
</evidence>
<comment type="function">
    <text evidence="1">Catalyzes the reversible oxidation of 3-phospho-D-glycerate to 3-phosphonooxypyruvate, the first step of the phosphorylated L-serine biosynthesis pathway. Also catalyzes the reversible oxidation of 2-hydroxyglutarate to 2-oxoglutarate.</text>
</comment>
<dbReference type="InterPro" id="IPR045865">
    <property type="entry name" value="ACT-like_dom_sf"/>
</dbReference>
<evidence type="ECO:0000313" key="15">
    <source>
        <dbReference type="Proteomes" id="UP000674938"/>
    </source>
</evidence>
<dbReference type="PROSITE" id="PS00065">
    <property type="entry name" value="D_2_HYDROXYACID_DH_1"/>
    <property type="match status" value="1"/>
</dbReference>
<evidence type="ECO:0000313" key="14">
    <source>
        <dbReference type="EMBL" id="MBP1043056.1"/>
    </source>
</evidence>
<dbReference type="AlphaFoldDB" id="A0A940PGD1"/>
<evidence type="ECO:0000256" key="3">
    <source>
        <dbReference type="ARBA" id="ARBA00005854"/>
    </source>
</evidence>
<dbReference type="Pfam" id="PF00389">
    <property type="entry name" value="2-Hacid_dh"/>
    <property type="match status" value="1"/>
</dbReference>
<proteinExistence type="inferred from homology"/>
<protein>
    <recommendedName>
        <fullName evidence="6">D-3-phosphoglycerate dehydrogenase</fullName>
        <ecNumber evidence="4">1.1.1.399</ecNumber>
        <ecNumber evidence="5">1.1.1.95</ecNumber>
    </recommendedName>
    <alternativeName>
        <fullName evidence="9">2-oxoglutarate reductase</fullName>
    </alternativeName>
</protein>
<gene>
    <name evidence="14" type="ORF">I6N95_18735</name>
</gene>
<dbReference type="PROSITE" id="PS51671">
    <property type="entry name" value="ACT"/>
    <property type="match status" value="1"/>
</dbReference>
<comment type="similarity">
    <text evidence="3 12">Belongs to the D-isomer specific 2-hydroxyacid dehydrogenase family.</text>
</comment>